<evidence type="ECO:0000313" key="8">
    <source>
        <dbReference type="EMBL" id="RXW16525.1"/>
    </source>
</evidence>
<feature type="compositionally biased region" description="Low complexity" evidence="5">
    <location>
        <begin position="138"/>
        <end position="158"/>
    </location>
</feature>
<evidence type="ECO:0000256" key="5">
    <source>
        <dbReference type="SAM" id="MobiDB-lite"/>
    </source>
</evidence>
<dbReference type="Proteomes" id="UP000290288">
    <property type="component" value="Unassembled WGS sequence"/>
</dbReference>
<feature type="compositionally biased region" description="Low complexity" evidence="5">
    <location>
        <begin position="366"/>
        <end position="377"/>
    </location>
</feature>
<keyword evidence="9" id="KW-1185">Reference proteome</keyword>
<dbReference type="GO" id="GO:0005778">
    <property type="term" value="C:peroxisomal membrane"/>
    <property type="evidence" value="ECO:0007669"/>
    <property type="project" value="UniProtKB-ARBA"/>
</dbReference>
<dbReference type="Pfam" id="PF06398">
    <property type="entry name" value="Pex24p"/>
    <property type="match status" value="1"/>
</dbReference>
<feature type="region of interest" description="Disordered" evidence="5">
    <location>
        <begin position="138"/>
        <end position="162"/>
    </location>
</feature>
<comment type="subcellular location">
    <subcellularLocation>
        <location evidence="1">Membrane</location>
        <topology evidence="1">Multi-pass membrane protein</topology>
    </subcellularLocation>
</comment>
<gene>
    <name evidence="8" type="ORF">EST38_g9321</name>
</gene>
<feature type="compositionally biased region" description="Gly residues" evidence="5">
    <location>
        <begin position="378"/>
        <end position="387"/>
    </location>
</feature>
<dbReference type="InterPro" id="IPR052816">
    <property type="entry name" value="Peroxisomal_Membrane_PEX28-32"/>
</dbReference>
<protein>
    <recommendedName>
        <fullName evidence="7">TECPR1-like DysF domain-containing protein</fullName>
    </recommendedName>
</protein>
<dbReference type="GO" id="GO:0007031">
    <property type="term" value="P:peroxisome organization"/>
    <property type="evidence" value="ECO:0007669"/>
    <property type="project" value="TreeGrafter"/>
</dbReference>
<feature type="transmembrane region" description="Helical" evidence="6">
    <location>
        <begin position="195"/>
        <end position="214"/>
    </location>
</feature>
<reference evidence="8 9" key="1">
    <citation type="submission" date="2019-01" db="EMBL/GenBank/DDBJ databases">
        <title>Draft genome sequence of Psathyrella aberdarensis IHI B618.</title>
        <authorList>
            <person name="Buettner E."/>
            <person name="Kellner H."/>
        </authorList>
    </citation>
    <scope>NUCLEOTIDE SEQUENCE [LARGE SCALE GENOMIC DNA]</scope>
    <source>
        <strain evidence="8 9">IHI B618</strain>
    </source>
</reference>
<feature type="domain" description="TECPR1-like DysF" evidence="7">
    <location>
        <begin position="1"/>
        <end position="219"/>
    </location>
</feature>
<feature type="compositionally biased region" description="Polar residues" evidence="5">
    <location>
        <begin position="330"/>
        <end position="342"/>
    </location>
</feature>
<dbReference type="PANTHER" id="PTHR28304">
    <property type="entry name" value="PEROXISOMAL MEMBRANE PROTEIN PEX29"/>
    <property type="match status" value="1"/>
</dbReference>
<sequence length="475" mass="52022">MSNNFRRFVSKVGPVFWLQDRIEEIVLWKRGWKRTVTWMVVYAWLCYFPRMVLLIPHAVVIGAILATYPYAGKEHAGGTTSGGASQPLSAAAEGSAPWQANIQAIQNLMGAVSDLFTVAEPHVHHFVLSPAHFKDPSSTYTKSGSPSSSKPTTNPVSPADTSNNPVSPYTLHILVILTLTFPLLAFIIHMPYFPIRQVFLVGGLLPFVVTHPWVGRLLAVAGPYSHVIGVALWKHAIELNNTVRGLLGTKATLKKGLDDDEAELGGVDGTSKQRQPIKMVIRRLMDDDRLTDKCWNSEMREVELWENERFADTNATTSSNSSNGSHNSNPQSLSLSRGQWSKANLRPNERSAWTRGRDGWSGVGVGALSSSGNSAGDGNAGGGGVSDGQGQVSSNLTFSLAPGWLFVETEDWRKDLVGAWSGVGADPEGWVFTNDAWLGARPEPYTAAGGLGSVTRRRRWVRRVWYDKDRAEKEK</sequence>
<proteinExistence type="predicted"/>
<dbReference type="STRING" id="2316362.A0A4Q2DDF0"/>
<evidence type="ECO:0000256" key="2">
    <source>
        <dbReference type="ARBA" id="ARBA00022692"/>
    </source>
</evidence>
<keyword evidence="3 6" id="KW-1133">Transmembrane helix</keyword>
<dbReference type="InterPro" id="IPR010482">
    <property type="entry name" value="TECPR1-like_DysF"/>
</dbReference>
<comment type="caution">
    <text evidence="8">The sequence shown here is derived from an EMBL/GenBank/DDBJ whole genome shotgun (WGS) entry which is preliminary data.</text>
</comment>
<evidence type="ECO:0000259" key="7">
    <source>
        <dbReference type="Pfam" id="PF06398"/>
    </source>
</evidence>
<keyword evidence="2 6" id="KW-0812">Transmembrane</keyword>
<dbReference type="OrthoDB" id="74314at2759"/>
<dbReference type="EMBL" id="SDEE01000428">
    <property type="protein sequence ID" value="RXW16525.1"/>
    <property type="molecule type" value="Genomic_DNA"/>
</dbReference>
<organism evidence="8 9">
    <name type="scientific">Candolleomyces aberdarensis</name>
    <dbReference type="NCBI Taxonomy" id="2316362"/>
    <lineage>
        <taxon>Eukaryota</taxon>
        <taxon>Fungi</taxon>
        <taxon>Dikarya</taxon>
        <taxon>Basidiomycota</taxon>
        <taxon>Agaricomycotina</taxon>
        <taxon>Agaricomycetes</taxon>
        <taxon>Agaricomycetidae</taxon>
        <taxon>Agaricales</taxon>
        <taxon>Agaricineae</taxon>
        <taxon>Psathyrellaceae</taxon>
        <taxon>Candolleomyces</taxon>
    </lineage>
</organism>
<evidence type="ECO:0000256" key="3">
    <source>
        <dbReference type="ARBA" id="ARBA00022989"/>
    </source>
</evidence>
<feature type="transmembrane region" description="Helical" evidence="6">
    <location>
        <begin position="169"/>
        <end position="188"/>
    </location>
</feature>
<name>A0A4Q2DDF0_9AGAR</name>
<feature type="region of interest" description="Disordered" evidence="5">
    <location>
        <begin position="314"/>
        <end position="388"/>
    </location>
</feature>
<feature type="compositionally biased region" description="Low complexity" evidence="5">
    <location>
        <begin position="314"/>
        <end position="329"/>
    </location>
</feature>
<evidence type="ECO:0000313" key="9">
    <source>
        <dbReference type="Proteomes" id="UP000290288"/>
    </source>
</evidence>
<feature type="transmembrane region" description="Helical" evidence="6">
    <location>
        <begin position="39"/>
        <end position="65"/>
    </location>
</feature>
<evidence type="ECO:0000256" key="4">
    <source>
        <dbReference type="ARBA" id="ARBA00023136"/>
    </source>
</evidence>
<keyword evidence="4 6" id="KW-0472">Membrane</keyword>
<dbReference type="AlphaFoldDB" id="A0A4Q2DDF0"/>
<evidence type="ECO:0000256" key="6">
    <source>
        <dbReference type="SAM" id="Phobius"/>
    </source>
</evidence>
<dbReference type="PANTHER" id="PTHR28304:SF2">
    <property type="entry name" value="PEROXISOMAL MEMBRANE PROTEIN PEX29"/>
    <property type="match status" value="1"/>
</dbReference>
<evidence type="ECO:0000256" key="1">
    <source>
        <dbReference type="ARBA" id="ARBA00004141"/>
    </source>
</evidence>
<accession>A0A4Q2DDF0</accession>